<comment type="caution">
    <text evidence="4">The sequence shown here is derived from an EMBL/GenBank/DDBJ whole genome shotgun (WGS) entry which is preliminary data.</text>
</comment>
<feature type="transmembrane region" description="Helical" evidence="2">
    <location>
        <begin position="75"/>
        <end position="100"/>
    </location>
</feature>
<accession>A0A5J4Z1X1</accession>
<dbReference type="EMBL" id="VRMN01000001">
    <property type="protein sequence ID" value="KAA8497909.1"/>
    <property type="molecule type" value="Genomic_DNA"/>
</dbReference>
<keyword evidence="2" id="KW-1133">Transmembrane helix</keyword>
<protein>
    <submittedName>
        <fullName evidence="4">Uncharacterized protein</fullName>
    </submittedName>
</protein>
<sequence length="274" mass="29927">MRKVVAQSASVLFLAVTLPVLVHALRSIPEDAFYLLQGGRLAVLVWAALSFLSVPALIAFLILDDDAQVMRSRAPRVITLWLACGIGPLVAVLSVDVFFLQRFGPIVARVALVFSIAYGTIGFAVVVEKFIRPSWEHHHVGERIMQPLQPVIRTGGSILSGAYKLLAAGQIRLVAYLEERVKTVEGVVAEFEAKLASEVAETKVTTDEALKELGNSPQGTSHVTLLRPQLDSCLGTYEKDLETTLKNYRAVLEMLNQRLARARKELAIALGEGT</sequence>
<feature type="chain" id="PRO_5023829157" evidence="3">
    <location>
        <begin position="25"/>
        <end position="274"/>
    </location>
</feature>
<organism evidence="4 5">
    <name type="scientific">Porphyridium purpureum</name>
    <name type="common">Red alga</name>
    <name type="synonym">Porphyridium cruentum</name>
    <dbReference type="NCBI Taxonomy" id="35688"/>
    <lineage>
        <taxon>Eukaryota</taxon>
        <taxon>Rhodophyta</taxon>
        <taxon>Bangiophyceae</taxon>
        <taxon>Porphyridiales</taxon>
        <taxon>Porphyridiaceae</taxon>
        <taxon>Porphyridium</taxon>
    </lineage>
</organism>
<evidence type="ECO:0000256" key="1">
    <source>
        <dbReference type="SAM" id="Coils"/>
    </source>
</evidence>
<feature type="transmembrane region" description="Helical" evidence="2">
    <location>
        <begin position="106"/>
        <end position="127"/>
    </location>
</feature>
<proteinExistence type="predicted"/>
<name>A0A5J4Z1X1_PORPP</name>
<evidence type="ECO:0000313" key="4">
    <source>
        <dbReference type="EMBL" id="KAA8497909.1"/>
    </source>
</evidence>
<keyword evidence="2" id="KW-0472">Membrane</keyword>
<feature type="signal peptide" evidence="3">
    <location>
        <begin position="1"/>
        <end position="24"/>
    </location>
</feature>
<gene>
    <name evidence="4" type="ORF">FVE85_5494</name>
</gene>
<keyword evidence="2" id="KW-0812">Transmembrane</keyword>
<reference evidence="5" key="1">
    <citation type="journal article" date="2019" name="Nat. Commun.">
        <title>Expansion of phycobilisome linker gene families in mesophilic red algae.</title>
        <authorList>
            <person name="Lee J."/>
            <person name="Kim D."/>
            <person name="Bhattacharya D."/>
            <person name="Yoon H.S."/>
        </authorList>
    </citation>
    <scope>NUCLEOTIDE SEQUENCE [LARGE SCALE GENOMIC DNA]</scope>
    <source>
        <strain evidence="5">CCMP 1328</strain>
    </source>
</reference>
<keyword evidence="1" id="KW-0175">Coiled coil</keyword>
<feature type="transmembrane region" description="Helical" evidence="2">
    <location>
        <begin position="40"/>
        <end position="63"/>
    </location>
</feature>
<feature type="coiled-coil region" evidence="1">
    <location>
        <begin position="238"/>
        <end position="272"/>
    </location>
</feature>
<evidence type="ECO:0000256" key="2">
    <source>
        <dbReference type="SAM" id="Phobius"/>
    </source>
</evidence>
<keyword evidence="3" id="KW-0732">Signal</keyword>
<dbReference type="AlphaFoldDB" id="A0A5J4Z1X1"/>
<dbReference type="Proteomes" id="UP000324585">
    <property type="component" value="Unassembled WGS sequence"/>
</dbReference>
<evidence type="ECO:0000313" key="5">
    <source>
        <dbReference type="Proteomes" id="UP000324585"/>
    </source>
</evidence>
<evidence type="ECO:0000256" key="3">
    <source>
        <dbReference type="SAM" id="SignalP"/>
    </source>
</evidence>
<keyword evidence="5" id="KW-1185">Reference proteome</keyword>